<gene>
    <name evidence="3" type="ORF">IGM_06718</name>
</gene>
<comment type="caution">
    <text evidence="3">The sequence shown here is derived from an EMBL/GenBank/DDBJ whole genome shotgun (WGS) entry which is preliminary data.</text>
</comment>
<evidence type="ECO:0000256" key="2">
    <source>
        <dbReference type="SAM" id="MobiDB-lite"/>
    </source>
</evidence>
<feature type="coiled-coil region" evidence="1">
    <location>
        <begin position="524"/>
        <end position="592"/>
    </location>
</feature>
<protein>
    <submittedName>
        <fullName evidence="3">Uncharacterized protein</fullName>
    </submittedName>
</protein>
<dbReference type="Proteomes" id="UP000014009">
    <property type="component" value="Unassembled WGS sequence"/>
</dbReference>
<dbReference type="EMBL" id="AHEF01000108">
    <property type="protein sequence ID" value="EOP78014.1"/>
    <property type="molecule type" value="Genomic_DNA"/>
</dbReference>
<reference evidence="3 4" key="1">
    <citation type="submission" date="2012-12" db="EMBL/GenBank/DDBJ databases">
        <title>The Genome Sequence of Bacillus cereus HuB4-4.</title>
        <authorList>
            <consortium name="The Broad Institute Genome Sequencing Platform"/>
            <consortium name="The Broad Institute Genome Sequencing Center for Infectious Disease"/>
            <person name="Feldgarden M."/>
            <person name="Van der Auwera G.A."/>
            <person name="Mahillon J."/>
            <person name="Duprez V."/>
            <person name="Timmery S."/>
            <person name="Mattelet C."/>
            <person name="Dierick K."/>
            <person name="Sun M."/>
            <person name="Yu Z."/>
            <person name="Zhu L."/>
            <person name="Hu X."/>
            <person name="Shank E.B."/>
            <person name="Swiecicka I."/>
            <person name="Hansen B.M."/>
            <person name="Andrup L."/>
            <person name="Walker B."/>
            <person name="Young S.K."/>
            <person name="Zeng Q."/>
            <person name="Gargeya S."/>
            <person name="Fitzgerald M."/>
            <person name="Haas B."/>
            <person name="Abouelleil A."/>
            <person name="Alvarado L."/>
            <person name="Arachchi H.M."/>
            <person name="Berlin A.M."/>
            <person name="Chapman S.B."/>
            <person name="Dewar J."/>
            <person name="Goldberg J."/>
            <person name="Griggs A."/>
            <person name="Gujja S."/>
            <person name="Hansen M."/>
            <person name="Howarth C."/>
            <person name="Imamovic A."/>
            <person name="Larimer J."/>
            <person name="McCowan C."/>
            <person name="Murphy C."/>
            <person name="Neiman D."/>
            <person name="Pearson M."/>
            <person name="Priest M."/>
            <person name="Roberts A."/>
            <person name="Saif S."/>
            <person name="Shea T."/>
            <person name="Sisk P."/>
            <person name="Sykes S."/>
            <person name="Wortman J."/>
            <person name="Nusbaum C."/>
            <person name="Birren B."/>
        </authorList>
    </citation>
    <scope>NUCLEOTIDE SEQUENCE [LARGE SCALE GENOMIC DNA]</scope>
    <source>
        <strain evidence="3 4">HuB4-4</strain>
    </source>
</reference>
<accession>A0A9W5VI38</accession>
<feature type="region of interest" description="Disordered" evidence="2">
    <location>
        <begin position="617"/>
        <end position="639"/>
    </location>
</feature>
<evidence type="ECO:0000256" key="1">
    <source>
        <dbReference type="SAM" id="Coils"/>
    </source>
</evidence>
<feature type="compositionally biased region" description="Low complexity" evidence="2">
    <location>
        <begin position="617"/>
        <end position="635"/>
    </location>
</feature>
<keyword evidence="1" id="KW-0175">Coiled coil</keyword>
<evidence type="ECO:0000313" key="4">
    <source>
        <dbReference type="Proteomes" id="UP000014009"/>
    </source>
</evidence>
<evidence type="ECO:0000313" key="3">
    <source>
        <dbReference type="EMBL" id="EOP78014.1"/>
    </source>
</evidence>
<organism evidence="3 4">
    <name type="scientific">Bacillus cereus HuB4-4</name>
    <dbReference type="NCBI Taxonomy" id="1053211"/>
    <lineage>
        <taxon>Bacteria</taxon>
        <taxon>Bacillati</taxon>
        <taxon>Bacillota</taxon>
        <taxon>Bacilli</taxon>
        <taxon>Bacillales</taxon>
        <taxon>Bacillaceae</taxon>
        <taxon>Bacillus</taxon>
        <taxon>Bacillus cereus group</taxon>
    </lineage>
</organism>
<name>A0A9W5VI38_BACCE</name>
<dbReference type="AlphaFoldDB" id="A0A9W5VI38"/>
<dbReference type="RefSeq" id="WP_016099745.1">
    <property type="nucleotide sequence ID" value="NZ_KB976552.1"/>
</dbReference>
<sequence length="650" mass="76294">MYIVEFLQKEQSKAFKKFLRKNKAGNGKQLGLRVAEELIRRYIEQNQQNDKVALLLQDIENEKAYEFELPVEVSEKFSLLTVISNDLEKGVDFHLGMEIKQGIYTTYQSEEKQVEIEKEVENPKKKKGGFLAKFFGKKEEEVEKDNTSNEMLYDGGMQKEFAKKEEDPFAEMSVHEMQGQGTHHFEDEDIQGLQEHAAALDQKEDDDPFTIEEEQDELPAGVNLEKAAEELPFPTNEVDSVQSIEEELFSNGSDVQKTNQGPVIEAQNQGVTFPDYEEYLNLSEVETKQERYDSRFTIKHLLSRFGMSEEATTGLEKKKLQYTKNVLSGKDFLLIQDKYYQEVNNLRDEIRLALENIYKEVMIRDYQKEAEERLQDIFEQGFQTRLAELNEFENKEMQEMQKKLSAFTEKQRLALESYKLQQEAELTAYQTELEGRKYTLVSACEEELKKENEIEKRKATLEKVYELKVEGKKELIDKKNEYLSDSIEMTERIMNAANEQQEVGFAVLEDKIKQLIPEWKEEIQAEHDKEMKERQLKIEEEKNRIEIEALNLQQRKEEAKEVRSNDREQKLLNIIEDLKEKLLKAHANSEQQPPQQPVMMYPQPVQQPVYMYQHPVQQAPMQPQQPVMQQQTTTSTKKRRTFLARLMDSE</sequence>
<proteinExistence type="predicted"/>